<evidence type="ECO:0000256" key="1">
    <source>
        <dbReference type="ARBA" id="ARBA00004429"/>
    </source>
</evidence>
<feature type="transmembrane region" description="Helical" evidence="6">
    <location>
        <begin position="438"/>
        <end position="454"/>
    </location>
</feature>
<dbReference type="PANTHER" id="PTHR43702">
    <property type="entry name" value="L-FUCOSE-PROTON SYMPORTER"/>
    <property type="match status" value="1"/>
</dbReference>
<protein>
    <submittedName>
        <fullName evidence="7">Sugar MFS transporter</fullName>
    </submittedName>
</protein>
<keyword evidence="4 6" id="KW-1133">Transmembrane helix</keyword>
<keyword evidence="8" id="KW-1185">Reference proteome</keyword>
<organism evidence="7 8">
    <name type="scientific">Dawidia cretensis</name>
    <dbReference type="NCBI Taxonomy" id="2782350"/>
    <lineage>
        <taxon>Bacteria</taxon>
        <taxon>Pseudomonadati</taxon>
        <taxon>Bacteroidota</taxon>
        <taxon>Cytophagia</taxon>
        <taxon>Cytophagales</taxon>
        <taxon>Chryseotaleaceae</taxon>
        <taxon>Dawidia</taxon>
    </lineage>
</organism>
<feature type="transmembrane region" description="Helical" evidence="6">
    <location>
        <begin position="198"/>
        <end position="217"/>
    </location>
</feature>
<evidence type="ECO:0000313" key="8">
    <source>
        <dbReference type="Proteomes" id="UP001319080"/>
    </source>
</evidence>
<comment type="caution">
    <text evidence="7">The sequence shown here is derived from an EMBL/GenBank/DDBJ whole genome shotgun (WGS) entry which is preliminary data.</text>
</comment>
<evidence type="ECO:0000256" key="3">
    <source>
        <dbReference type="ARBA" id="ARBA00022692"/>
    </source>
</evidence>
<feature type="transmembrane region" description="Helical" evidence="6">
    <location>
        <begin position="91"/>
        <end position="111"/>
    </location>
</feature>
<feature type="transmembrane region" description="Helical" evidence="6">
    <location>
        <begin position="410"/>
        <end position="432"/>
    </location>
</feature>
<evidence type="ECO:0000256" key="5">
    <source>
        <dbReference type="ARBA" id="ARBA00023136"/>
    </source>
</evidence>
<dbReference type="Proteomes" id="UP001319080">
    <property type="component" value="Unassembled WGS sequence"/>
</dbReference>
<dbReference type="AlphaFoldDB" id="A0AAP2DZT6"/>
<feature type="transmembrane region" description="Helical" evidence="6">
    <location>
        <begin position="20"/>
        <end position="47"/>
    </location>
</feature>
<dbReference type="SUPFAM" id="SSF103473">
    <property type="entry name" value="MFS general substrate transporter"/>
    <property type="match status" value="2"/>
</dbReference>
<feature type="transmembrane region" description="Helical" evidence="6">
    <location>
        <begin position="279"/>
        <end position="297"/>
    </location>
</feature>
<dbReference type="InterPro" id="IPR011701">
    <property type="entry name" value="MFS"/>
</dbReference>
<dbReference type="GO" id="GO:0005886">
    <property type="term" value="C:plasma membrane"/>
    <property type="evidence" value="ECO:0007669"/>
    <property type="project" value="UniProtKB-SubCell"/>
</dbReference>
<dbReference type="CDD" id="cd17394">
    <property type="entry name" value="MFS_FucP_like"/>
    <property type="match status" value="1"/>
</dbReference>
<evidence type="ECO:0000313" key="7">
    <source>
        <dbReference type="EMBL" id="MBT1710356.1"/>
    </source>
</evidence>
<dbReference type="Gene3D" id="1.20.1250.20">
    <property type="entry name" value="MFS general substrate transporter like domains"/>
    <property type="match status" value="2"/>
</dbReference>
<proteinExistence type="predicted"/>
<accession>A0AAP2DZT6</accession>
<keyword evidence="5 6" id="KW-0472">Membrane</keyword>
<evidence type="ECO:0000256" key="2">
    <source>
        <dbReference type="ARBA" id="ARBA00022475"/>
    </source>
</evidence>
<keyword evidence="2" id="KW-1003">Cell membrane</keyword>
<dbReference type="GO" id="GO:0022857">
    <property type="term" value="F:transmembrane transporter activity"/>
    <property type="evidence" value="ECO:0007669"/>
    <property type="project" value="InterPro"/>
</dbReference>
<gene>
    <name evidence="7" type="ORF">KK062_19065</name>
</gene>
<dbReference type="RefSeq" id="WP_254085932.1">
    <property type="nucleotide sequence ID" value="NZ_JAHESE010000021.1"/>
</dbReference>
<reference evidence="7 8" key="1">
    <citation type="submission" date="2021-05" db="EMBL/GenBank/DDBJ databases">
        <title>A Polyphasic approach of four new species of the genus Ohtaekwangia: Ohtaekwangia histidinii sp. nov., Ohtaekwangia cretensis sp. nov., Ohtaekwangia indiensis sp. nov., Ohtaekwangia reichenbachii sp. nov. from diverse environment.</title>
        <authorList>
            <person name="Octaviana S."/>
        </authorList>
    </citation>
    <scope>NUCLEOTIDE SEQUENCE [LARGE SCALE GENOMIC DNA]</scope>
    <source>
        <strain evidence="7 8">PWU5</strain>
    </source>
</reference>
<feature type="transmembrane region" description="Helical" evidence="6">
    <location>
        <begin position="352"/>
        <end position="369"/>
    </location>
</feature>
<sequence length="465" mass="49814">MASIAPTSTTTLSDNKGNFTIPLIILTTLFFMWGFITCMNDILIPYLQGIFKLTPAQAGFIQSAFFGAYFFISLAYFLISVNLGDPLARIGYKNGIIMGLVTAAVGCALFYPAAESKLYGVFLLALFVLASGITILQMAANPYVALLGTAATSSSRLNLTQAFNSFGTTIAPIIGTKLIFESMGGKEHMTADAVKTPYLFLAGTLLAIAVLIAFSKLPKFTGETIEKGLGVLKFRHLNLGVIGIFLYVGGEVAIGSYLIKYFGELMGYGEAVAGPFVSFYWGGAMVGRFIGAVSLTDRPTSQKLSFMGLVTILAVAAVYFWREDLTVTFIALGLIVGNCVAFLIGRSAPARTLLVFSLFVVGLLLLTIFSGAQVAMWSVLAIGLFNSIMFPTIFTLAIKDLGKYTSQGSSLLIMAIVGGAVMTPVMGIIIGAIGYQHAFVFPIAAYLFIAYYGWKGYEVKQRAHS</sequence>
<dbReference type="PANTHER" id="PTHR43702:SF3">
    <property type="entry name" value="PROTEIN TSGA"/>
    <property type="match status" value="1"/>
</dbReference>
<dbReference type="Pfam" id="PF07690">
    <property type="entry name" value="MFS_1"/>
    <property type="match status" value="1"/>
</dbReference>
<comment type="subcellular location">
    <subcellularLocation>
        <location evidence="1">Cell inner membrane</location>
        <topology evidence="1">Multi-pass membrane protein</topology>
    </subcellularLocation>
</comment>
<feature type="transmembrane region" description="Helical" evidence="6">
    <location>
        <begin position="304"/>
        <end position="321"/>
    </location>
</feature>
<feature type="transmembrane region" description="Helical" evidence="6">
    <location>
        <begin position="327"/>
        <end position="345"/>
    </location>
</feature>
<evidence type="ECO:0000256" key="6">
    <source>
        <dbReference type="SAM" id="Phobius"/>
    </source>
</evidence>
<evidence type="ECO:0000256" key="4">
    <source>
        <dbReference type="ARBA" id="ARBA00022989"/>
    </source>
</evidence>
<dbReference type="InterPro" id="IPR036259">
    <property type="entry name" value="MFS_trans_sf"/>
</dbReference>
<name>A0AAP2DZT6_9BACT</name>
<dbReference type="EMBL" id="JAHESE010000021">
    <property type="protein sequence ID" value="MBT1710356.1"/>
    <property type="molecule type" value="Genomic_DNA"/>
</dbReference>
<keyword evidence="3 6" id="KW-0812">Transmembrane</keyword>
<feature type="transmembrane region" description="Helical" evidence="6">
    <location>
        <begin position="237"/>
        <end position="259"/>
    </location>
</feature>
<feature type="transmembrane region" description="Helical" evidence="6">
    <location>
        <begin position="118"/>
        <end position="140"/>
    </location>
</feature>
<feature type="transmembrane region" description="Helical" evidence="6">
    <location>
        <begin position="59"/>
        <end position="79"/>
    </location>
</feature>
<dbReference type="InterPro" id="IPR050375">
    <property type="entry name" value="MFS_TsgA-like"/>
</dbReference>
<feature type="transmembrane region" description="Helical" evidence="6">
    <location>
        <begin position="375"/>
        <end position="398"/>
    </location>
</feature>